<keyword evidence="1" id="KW-0472">Membrane</keyword>
<keyword evidence="1" id="KW-1133">Transmembrane helix</keyword>
<comment type="caution">
    <text evidence="3">The sequence shown here is derived from an EMBL/GenBank/DDBJ whole genome shotgun (WGS) entry which is preliminary data.</text>
</comment>
<feature type="transmembrane region" description="Helical" evidence="1">
    <location>
        <begin position="265"/>
        <end position="289"/>
    </location>
</feature>
<keyword evidence="1" id="KW-0812">Transmembrane</keyword>
<name>A0A0F9VEB2_9ZZZZ</name>
<protein>
    <recommendedName>
        <fullName evidence="2">DUF2231 domain-containing protein</fullName>
    </recommendedName>
</protein>
<evidence type="ECO:0000259" key="2">
    <source>
        <dbReference type="Pfam" id="PF09990"/>
    </source>
</evidence>
<feature type="domain" description="DUF2231" evidence="2">
    <location>
        <begin position="159"/>
        <end position="292"/>
    </location>
</feature>
<dbReference type="InterPro" id="IPR019251">
    <property type="entry name" value="DUF2231_TM"/>
</dbReference>
<proteinExistence type="predicted"/>
<dbReference type="AlphaFoldDB" id="A0A0F9VEB2"/>
<organism evidence="3">
    <name type="scientific">marine sediment metagenome</name>
    <dbReference type="NCBI Taxonomy" id="412755"/>
    <lineage>
        <taxon>unclassified sequences</taxon>
        <taxon>metagenomes</taxon>
        <taxon>ecological metagenomes</taxon>
    </lineage>
</organism>
<dbReference type="EMBL" id="LAZR01000567">
    <property type="protein sequence ID" value="KKN64138.1"/>
    <property type="molecule type" value="Genomic_DNA"/>
</dbReference>
<reference evidence="3" key="1">
    <citation type="journal article" date="2015" name="Nature">
        <title>Complex archaea that bridge the gap between prokaryotes and eukaryotes.</title>
        <authorList>
            <person name="Spang A."/>
            <person name="Saw J.H."/>
            <person name="Jorgensen S.L."/>
            <person name="Zaremba-Niedzwiedzka K."/>
            <person name="Martijn J."/>
            <person name="Lind A.E."/>
            <person name="van Eijk R."/>
            <person name="Schleper C."/>
            <person name="Guy L."/>
            <person name="Ettema T.J."/>
        </authorList>
    </citation>
    <scope>NUCLEOTIDE SEQUENCE</scope>
</reference>
<feature type="transmembrane region" description="Helical" evidence="1">
    <location>
        <begin position="233"/>
        <end position="253"/>
    </location>
</feature>
<evidence type="ECO:0000313" key="3">
    <source>
        <dbReference type="EMBL" id="KKN64138.1"/>
    </source>
</evidence>
<gene>
    <name evidence="3" type="ORF">LCGC14_0494790</name>
</gene>
<feature type="transmembrane region" description="Helical" evidence="1">
    <location>
        <begin position="195"/>
        <end position="213"/>
    </location>
</feature>
<dbReference type="Pfam" id="PF09990">
    <property type="entry name" value="DUF2231"/>
    <property type="match status" value="1"/>
</dbReference>
<feature type="transmembrane region" description="Helical" evidence="1">
    <location>
        <begin position="31"/>
        <end position="52"/>
    </location>
</feature>
<evidence type="ECO:0000256" key="1">
    <source>
        <dbReference type="SAM" id="Phobius"/>
    </source>
</evidence>
<sequence>MPGTILTMNRKTRNPTDRLCADRASLVRAGVFVLALFIAAVSLGPLGAAFAYEEASGEPRSSSEGGQAQQTECPVMIGNKIDPNFSTIDQGRRVYFCCKFCLAAFEEAPEKYRANLPPPQEGTSEVAGNAETMEGGHDHATVHGQPHGLGRLVRFAGKFHPLVVHFPIALVIAAALAEILAFVTKSQVLRGSARFMIVFGAVCAAVAALLGWAAGAFSNYPEGFSWALSLHRWLGTSVGLLVIVSAVLCELSYRRESRVMGLAYRALLFLAAILVGLTGYWGGVLVYGLGHHSW</sequence>
<feature type="transmembrane region" description="Helical" evidence="1">
    <location>
        <begin position="162"/>
        <end position="183"/>
    </location>
</feature>
<accession>A0A0F9VEB2</accession>